<dbReference type="InterPro" id="IPR036259">
    <property type="entry name" value="MFS_trans_sf"/>
</dbReference>
<feature type="transmembrane region" description="Helical" evidence="8">
    <location>
        <begin position="360"/>
        <end position="386"/>
    </location>
</feature>
<feature type="transmembrane region" description="Helical" evidence="8">
    <location>
        <begin position="169"/>
        <end position="190"/>
    </location>
</feature>
<feature type="transmembrane region" description="Helical" evidence="8">
    <location>
        <begin position="233"/>
        <end position="251"/>
    </location>
</feature>
<dbReference type="EMBL" id="FMJE01000002">
    <property type="protein sequence ID" value="SCM79275.1"/>
    <property type="molecule type" value="Genomic_DNA"/>
</dbReference>
<feature type="transmembrane region" description="Helical" evidence="8">
    <location>
        <begin position="55"/>
        <end position="75"/>
    </location>
</feature>
<dbReference type="InterPro" id="IPR011701">
    <property type="entry name" value="MFS"/>
</dbReference>
<evidence type="ECO:0000313" key="10">
    <source>
        <dbReference type="EMBL" id="SCM79275.1"/>
    </source>
</evidence>
<evidence type="ECO:0000256" key="5">
    <source>
        <dbReference type="ARBA" id="ARBA00022692"/>
    </source>
</evidence>
<organism evidence="10">
    <name type="scientific">uncultured Sporomusa sp</name>
    <dbReference type="NCBI Taxonomy" id="307249"/>
    <lineage>
        <taxon>Bacteria</taxon>
        <taxon>Bacillati</taxon>
        <taxon>Bacillota</taxon>
        <taxon>Negativicutes</taxon>
        <taxon>Selenomonadales</taxon>
        <taxon>Sporomusaceae</taxon>
        <taxon>Sporomusa</taxon>
        <taxon>environmental samples</taxon>
    </lineage>
</organism>
<keyword evidence="7 8" id="KW-0472">Membrane</keyword>
<dbReference type="GO" id="GO:0022857">
    <property type="term" value="F:transmembrane transporter activity"/>
    <property type="evidence" value="ECO:0007669"/>
    <property type="project" value="InterPro"/>
</dbReference>
<feature type="transmembrane region" description="Helical" evidence="8">
    <location>
        <begin position="15"/>
        <end position="35"/>
    </location>
</feature>
<dbReference type="PROSITE" id="PS50850">
    <property type="entry name" value="MFS"/>
    <property type="match status" value="1"/>
</dbReference>
<proteinExistence type="inferred from homology"/>
<evidence type="ECO:0000256" key="7">
    <source>
        <dbReference type="ARBA" id="ARBA00023136"/>
    </source>
</evidence>
<evidence type="ECO:0000256" key="8">
    <source>
        <dbReference type="SAM" id="Phobius"/>
    </source>
</evidence>
<feature type="transmembrane region" description="Helical" evidence="8">
    <location>
        <begin position="108"/>
        <end position="130"/>
    </location>
</feature>
<feature type="transmembrane region" description="Helical" evidence="8">
    <location>
        <begin position="501"/>
        <end position="525"/>
    </location>
</feature>
<dbReference type="Gene3D" id="1.20.1250.20">
    <property type="entry name" value="MFS general substrate transporter like domains"/>
    <property type="match status" value="1"/>
</dbReference>
<dbReference type="Pfam" id="PF07690">
    <property type="entry name" value="MFS_1"/>
    <property type="match status" value="1"/>
</dbReference>
<dbReference type="InterPro" id="IPR020846">
    <property type="entry name" value="MFS_dom"/>
</dbReference>
<dbReference type="InterPro" id="IPR004638">
    <property type="entry name" value="EmrB-like"/>
</dbReference>
<evidence type="ECO:0000256" key="2">
    <source>
        <dbReference type="ARBA" id="ARBA00008537"/>
    </source>
</evidence>
<dbReference type="AlphaFoldDB" id="A0A212LNY0"/>
<comment type="similarity">
    <text evidence="2">Belongs to the major facilitator superfamily. EmrB family.</text>
</comment>
<keyword evidence="5 8" id="KW-0812">Transmembrane</keyword>
<evidence type="ECO:0000256" key="1">
    <source>
        <dbReference type="ARBA" id="ARBA00004651"/>
    </source>
</evidence>
<protein>
    <submittedName>
        <fullName evidence="10">Drug resistance transporter, EmrB/QacA subfamily</fullName>
    </submittedName>
</protein>
<dbReference type="SUPFAM" id="SSF103473">
    <property type="entry name" value="MFS general substrate transporter"/>
    <property type="match status" value="1"/>
</dbReference>
<feature type="transmembrane region" description="Helical" evidence="8">
    <location>
        <begin position="82"/>
        <end position="102"/>
    </location>
</feature>
<comment type="subcellular location">
    <subcellularLocation>
        <location evidence="1">Cell membrane</location>
        <topology evidence="1">Multi-pass membrane protein</topology>
    </subcellularLocation>
</comment>
<dbReference type="PRINTS" id="PR01036">
    <property type="entry name" value="TCRTETB"/>
</dbReference>
<dbReference type="NCBIfam" id="TIGR00711">
    <property type="entry name" value="efflux_EmrB"/>
    <property type="match status" value="1"/>
</dbReference>
<dbReference type="CDD" id="cd17503">
    <property type="entry name" value="MFS_LmrB_MDR_like"/>
    <property type="match status" value="1"/>
</dbReference>
<dbReference type="RefSeq" id="WP_288183473.1">
    <property type="nucleotide sequence ID" value="NZ_LT608335.1"/>
</dbReference>
<evidence type="ECO:0000256" key="4">
    <source>
        <dbReference type="ARBA" id="ARBA00022475"/>
    </source>
</evidence>
<keyword evidence="3" id="KW-0813">Transport</keyword>
<reference evidence="10" key="1">
    <citation type="submission" date="2016-08" db="EMBL/GenBank/DDBJ databases">
        <authorList>
            <person name="Seilhamer J.J."/>
        </authorList>
    </citation>
    <scope>NUCLEOTIDE SEQUENCE</scope>
    <source>
        <strain evidence="10">86</strain>
    </source>
</reference>
<gene>
    <name evidence="10" type="ORF">KL86SPO_20487</name>
</gene>
<accession>A0A212LNY0</accession>
<evidence type="ECO:0000256" key="3">
    <source>
        <dbReference type="ARBA" id="ARBA00022448"/>
    </source>
</evidence>
<feature type="transmembrane region" description="Helical" evidence="8">
    <location>
        <begin position="142"/>
        <end position="163"/>
    </location>
</feature>
<feature type="transmembrane region" description="Helical" evidence="8">
    <location>
        <begin position="202"/>
        <end position="221"/>
    </location>
</feature>
<sequence length="538" mass="58851">MKIPRLTLSEARYRWWALGVISIGGFMSILDTSIVNIAIPKMMAVFSVNSEDAQWILTAYMLTMGVLQPVTGYFCDAFGTRRMYLISLMVFTVGSLFCGMAWSNESMIIFRVIQAIGGGTIIPVTMTIVYRIFPIEERNMAIGIWGISAMVAPAVGPTLSGYLVEYWDWRLIFTINIPVGIIGYLAAALVLQETPVQRGNKFDLGGFVTSAVGLFCLLLALSKGVEEGWTSAYILSLLYIAVASLTLFVVIELNHEQPIIDLRLLTDWNFFFSSVVNFMGYGALFSTIFLFPLYFENVRDYSAMQSGILMLPSAVASGLVMPLAAALADRFGAKPVVITGIGFVIASMVPFMYLDMDTTYLTITIGMILRGIGFGLFLMTVTVLGMNSVPLAKISRASSLSNTVRQLAGSFGIAIMSTLMQNRGIYHLAHNAENINVTSIATKNTLVGMEKLLREAGTPPGAIQHMFTYLDNVWLQAGYSPGIVQHKAMAMISGLVQRQSVIFAFDDVFVVLLVACIFMVIPAVLLRSGKVKPKAAPK</sequence>
<keyword evidence="4" id="KW-1003">Cell membrane</keyword>
<dbReference type="PANTHER" id="PTHR42718">
    <property type="entry name" value="MAJOR FACILITATOR SUPERFAMILY MULTIDRUG TRANSPORTER MFSC"/>
    <property type="match status" value="1"/>
</dbReference>
<evidence type="ECO:0000259" key="9">
    <source>
        <dbReference type="PROSITE" id="PS50850"/>
    </source>
</evidence>
<feature type="transmembrane region" description="Helical" evidence="8">
    <location>
        <begin position="307"/>
        <end position="328"/>
    </location>
</feature>
<feature type="domain" description="Major facilitator superfamily (MFS) profile" evidence="9">
    <location>
        <begin position="17"/>
        <end position="525"/>
    </location>
</feature>
<name>A0A212LNY0_9FIRM</name>
<feature type="transmembrane region" description="Helical" evidence="8">
    <location>
        <begin position="335"/>
        <end position="354"/>
    </location>
</feature>
<dbReference type="GO" id="GO:0005886">
    <property type="term" value="C:plasma membrane"/>
    <property type="evidence" value="ECO:0007669"/>
    <property type="project" value="UniProtKB-SubCell"/>
</dbReference>
<keyword evidence="6 8" id="KW-1133">Transmembrane helix</keyword>
<dbReference type="PANTHER" id="PTHR42718:SF9">
    <property type="entry name" value="MAJOR FACILITATOR SUPERFAMILY MULTIDRUG TRANSPORTER MFSC"/>
    <property type="match status" value="1"/>
</dbReference>
<feature type="transmembrane region" description="Helical" evidence="8">
    <location>
        <begin position="271"/>
        <end position="295"/>
    </location>
</feature>
<dbReference type="Gene3D" id="1.20.1720.10">
    <property type="entry name" value="Multidrug resistance protein D"/>
    <property type="match status" value="1"/>
</dbReference>
<evidence type="ECO:0000256" key="6">
    <source>
        <dbReference type="ARBA" id="ARBA00022989"/>
    </source>
</evidence>